<evidence type="ECO:0000313" key="9">
    <source>
        <dbReference type="Proteomes" id="UP000085678"/>
    </source>
</evidence>
<dbReference type="GO" id="GO:0007018">
    <property type="term" value="P:microtubule-based movement"/>
    <property type="evidence" value="ECO:0007669"/>
    <property type="project" value="InterPro"/>
</dbReference>
<dbReference type="PANTHER" id="PTHR47971">
    <property type="entry name" value="KINESIN-RELATED PROTEIN 6"/>
    <property type="match status" value="1"/>
</dbReference>
<comment type="similarity">
    <text evidence="5">Belongs to the TRAFAC class myosin-kinesin ATPase superfamily. Kinesin family.</text>
</comment>
<dbReference type="SUPFAM" id="SSF52540">
    <property type="entry name" value="P-loop containing nucleoside triphosphate hydrolases"/>
    <property type="match status" value="1"/>
</dbReference>
<feature type="region of interest" description="Disordered" evidence="6">
    <location>
        <begin position="73"/>
        <end position="104"/>
    </location>
</feature>
<dbReference type="Gene3D" id="1.10.150.50">
    <property type="entry name" value="Transcription Factor, Ets-1"/>
    <property type="match status" value="1"/>
</dbReference>
<keyword evidence="3 5" id="KW-0067">ATP-binding</keyword>
<dbReference type="PROSITE" id="PS50105">
    <property type="entry name" value="SAM_DOMAIN"/>
    <property type="match status" value="1"/>
</dbReference>
<comment type="subcellular location">
    <subcellularLocation>
        <location evidence="1">Cytoplasm</location>
        <location evidence="1">Cytoskeleton</location>
    </subcellularLocation>
</comment>
<accession>A0A1S3IZP3</accession>
<evidence type="ECO:0000256" key="1">
    <source>
        <dbReference type="ARBA" id="ARBA00004245"/>
    </source>
</evidence>
<dbReference type="InParanoid" id="A0A1S3IZP3"/>
<evidence type="ECO:0000256" key="6">
    <source>
        <dbReference type="SAM" id="MobiDB-lite"/>
    </source>
</evidence>
<dbReference type="Gene3D" id="3.40.850.10">
    <property type="entry name" value="Kinesin motor domain"/>
    <property type="match status" value="1"/>
</dbReference>
<dbReference type="PRINTS" id="PR00380">
    <property type="entry name" value="KINESINHEAVY"/>
</dbReference>
<dbReference type="InterPro" id="IPR001752">
    <property type="entry name" value="Kinesin_motor_dom"/>
</dbReference>
<feature type="compositionally biased region" description="Polar residues" evidence="6">
    <location>
        <begin position="85"/>
        <end position="104"/>
    </location>
</feature>
<dbReference type="PANTHER" id="PTHR47971:SF20">
    <property type="entry name" value="KINESIN-LIKE PROTEIN KIF24"/>
    <property type="match status" value="1"/>
</dbReference>
<evidence type="ECO:0000259" key="7">
    <source>
        <dbReference type="PROSITE" id="PS50067"/>
    </source>
</evidence>
<name>A0A1S3IZP3_LINAN</name>
<dbReference type="RefSeq" id="XP_013403483.1">
    <property type="nucleotide sequence ID" value="XM_013548029.1"/>
</dbReference>
<dbReference type="GO" id="GO:0005524">
    <property type="term" value="F:ATP binding"/>
    <property type="evidence" value="ECO:0007669"/>
    <property type="project" value="UniProtKB-UniRule"/>
</dbReference>
<keyword evidence="4" id="KW-0963">Cytoplasm</keyword>
<dbReference type="AlphaFoldDB" id="A0A1S3IZP3"/>
<dbReference type="InterPro" id="IPR001660">
    <property type="entry name" value="SAM"/>
</dbReference>
<dbReference type="InterPro" id="IPR027640">
    <property type="entry name" value="Kinesin-like_fam"/>
</dbReference>
<feature type="domain" description="Kinesin motor" evidence="7">
    <location>
        <begin position="308"/>
        <end position="533"/>
    </location>
</feature>
<evidence type="ECO:0000256" key="4">
    <source>
        <dbReference type="ARBA" id="ARBA00023212"/>
    </source>
</evidence>
<feature type="domain" description="SAM" evidence="8">
    <location>
        <begin position="1"/>
        <end position="66"/>
    </location>
</feature>
<evidence type="ECO:0000313" key="10">
    <source>
        <dbReference type="RefSeq" id="XP_013403483.1"/>
    </source>
</evidence>
<sequence length="533" mass="60148">MAAVGCLYECLREAKLDQYYPHFKNMQVTSLESLVSLSMQDYDRCGVTSAQDKHRLFELIQIVKDVQQHSGKHCSKGCGRHGEKSSPQMSSQQGADTVMDSNLTTPEKKSEGYTLIFNSVKKRLAMKDKNMQTSRILTGFTVVDIPSSQYLQKKIQSMSPPRHTLQIPTFGDLIPQAWEESQEAKQKNTQSVNTVISVDANSPHHYSYSSHPIAESAKHMTGGASESVSHRLVTTSTPQGISRLEESYLQYLTPSGHPGSLGPNFGPPKARESFVEKIHHGNGYNYGLPRRNPHRRSVSSNKFSQEERIKVCVRKRPLNRKEKRMGEKKIVDTKDETTVFVSESKVAIDLTDFMHQHEFVFDEVFDEDCSNQEVYERTAGPLVDCVFQGGSAVCFAYGQTGAGKTYTMMGKKNVPGLYVMAADHVFQRVQEIEEEEGRDLRVWVSYVEIYLNQLFDLLDKRKRVHVREDGRHNVLIRGLCKTVVRDVQTLMAVIEAGNSLRSTGTTGVNPDSSRSHAILQLEVRDQHERRLGK</sequence>
<dbReference type="OrthoDB" id="3176171at2759"/>
<dbReference type="SMART" id="SM00129">
    <property type="entry name" value="KISc"/>
    <property type="match status" value="1"/>
</dbReference>
<proteinExistence type="inferred from homology"/>
<dbReference type="PROSITE" id="PS50067">
    <property type="entry name" value="KINESIN_MOTOR_2"/>
    <property type="match status" value="1"/>
</dbReference>
<dbReference type="GO" id="GO:0003777">
    <property type="term" value="F:microtubule motor activity"/>
    <property type="evidence" value="ECO:0007669"/>
    <property type="project" value="InterPro"/>
</dbReference>
<evidence type="ECO:0000259" key="8">
    <source>
        <dbReference type="PROSITE" id="PS50105"/>
    </source>
</evidence>
<dbReference type="KEGG" id="lak:106168828"/>
<keyword evidence="2 5" id="KW-0547">Nucleotide-binding</keyword>
<dbReference type="STRING" id="7574.A0A1S3IZP3"/>
<dbReference type="Proteomes" id="UP000085678">
    <property type="component" value="Unplaced"/>
</dbReference>
<keyword evidence="9" id="KW-1185">Reference proteome</keyword>
<dbReference type="GO" id="GO:0008017">
    <property type="term" value="F:microtubule binding"/>
    <property type="evidence" value="ECO:0007669"/>
    <property type="project" value="InterPro"/>
</dbReference>
<dbReference type="SUPFAM" id="SSF47769">
    <property type="entry name" value="SAM/Pointed domain"/>
    <property type="match status" value="1"/>
</dbReference>
<organism evidence="9 10">
    <name type="scientific">Lingula anatina</name>
    <name type="common">Brachiopod</name>
    <name type="synonym">Lingula unguis</name>
    <dbReference type="NCBI Taxonomy" id="7574"/>
    <lineage>
        <taxon>Eukaryota</taxon>
        <taxon>Metazoa</taxon>
        <taxon>Spiralia</taxon>
        <taxon>Lophotrochozoa</taxon>
        <taxon>Brachiopoda</taxon>
        <taxon>Linguliformea</taxon>
        <taxon>Lingulata</taxon>
        <taxon>Lingulida</taxon>
        <taxon>Linguloidea</taxon>
        <taxon>Lingulidae</taxon>
        <taxon>Lingula</taxon>
    </lineage>
</organism>
<dbReference type="InterPro" id="IPR013761">
    <property type="entry name" value="SAM/pointed_sf"/>
</dbReference>
<protein>
    <submittedName>
        <fullName evidence="10">Kinesin-like protein KIF24</fullName>
    </submittedName>
</protein>
<dbReference type="GO" id="GO:0005874">
    <property type="term" value="C:microtubule"/>
    <property type="evidence" value="ECO:0007669"/>
    <property type="project" value="TreeGrafter"/>
</dbReference>
<dbReference type="GO" id="GO:0007019">
    <property type="term" value="P:microtubule depolymerization"/>
    <property type="evidence" value="ECO:0007669"/>
    <property type="project" value="TreeGrafter"/>
</dbReference>
<keyword evidence="5" id="KW-0505">Motor protein</keyword>
<dbReference type="CDD" id="cd09541">
    <property type="entry name" value="SAM_KIF24-like"/>
    <property type="match status" value="1"/>
</dbReference>
<dbReference type="Pfam" id="PF00225">
    <property type="entry name" value="Kinesin"/>
    <property type="match status" value="1"/>
</dbReference>
<gene>
    <name evidence="10" type="primary">LOC106168828</name>
</gene>
<reference evidence="10" key="1">
    <citation type="submission" date="2025-08" db="UniProtKB">
        <authorList>
            <consortium name="RefSeq"/>
        </authorList>
    </citation>
    <scope>IDENTIFICATION</scope>
    <source>
        <tissue evidence="10">Gonads</tissue>
    </source>
</reference>
<dbReference type="InterPro" id="IPR036961">
    <property type="entry name" value="Kinesin_motor_dom_sf"/>
</dbReference>
<feature type="binding site" evidence="5">
    <location>
        <begin position="398"/>
        <end position="405"/>
    </location>
    <ligand>
        <name>ATP</name>
        <dbReference type="ChEBI" id="CHEBI:30616"/>
    </ligand>
</feature>
<dbReference type="GeneID" id="106168828"/>
<evidence type="ECO:0000256" key="3">
    <source>
        <dbReference type="ARBA" id="ARBA00022840"/>
    </source>
</evidence>
<keyword evidence="4" id="KW-0206">Cytoskeleton</keyword>
<dbReference type="InterPro" id="IPR027417">
    <property type="entry name" value="P-loop_NTPase"/>
</dbReference>
<dbReference type="Pfam" id="PF07647">
    <property type="entry name" value="SAM_2"/>
    <property type="match status" value="1"/>
</dbReference>
<evidence type="ECO:0000256" key="5">
    <source>
        <dbReference type="PROSITE-ProRule" id="PRU00283"/>
    </source>
</evidence>
<evidence type="ECO:0000256" key="2">
    <source>
        <dbReference type="ARBA" id="ARBA00022741"/>
    </source>
</evidence>